<evidence type="ECO:0000256" key="1">
    <source>
        <dbReference type="ARBA" id="ARBA00004651"/>
    </source>
</evidence>
<accession>A0A2W4ZCC9</accession>
<feature type="coiled-coil region" evidence="6">
    <location>
        <begin position="303"/>
        <end position="334"/>
    </location>
</feature>
<dbReference type="PANTHER" id="PTHR45530">
    <property type="entry name" value="SENSORY TRANSDUCTION HISTIDINE KINASE"/>
    <property type="match status" value="1"/>
</dbReference>
<organism evidence="9 10">
    <name type="scientific">Phormidesmis priestleyi</name>
    <dbReference type="NCBI Taxonomy" id="268141"/>
    <lineage>
        <taxon>Bacteria</taxon>
        <taxon>Bacillati</taxon>
        <taxon>Cyanobacteriota</taxon>
        <taxon>Cyanophyceae</taxon>
        <taxon>Leptolyngbyales</taxon>
        <taxon>Leptolyngbyaceae</taxon>
        <taxon>Phormidesmis</taxon>
    </lineage>
</organism>
<reference evidence="10" key="1">
    <citation type="submission" date="2018-04" db="EMBL/GenBank/DDBJ databases">
        <authorList>
            <person name="Cornet L."/>
        </authorList>
    </citation>
    <scope>NUCLEOTIDE SEQUENCE [LARGE SCALE GENOMIC DNA]</scope>
</reference>
<dbReference type="AlphaFoldDB" id="A0A2W4ZCC9"/>
<reference evidence="9 10" key="2">
    <citation type="submission" date="2018-06" db="EMBL/GenBank/DDBJ databases">
        <title>Metagenomic assembly of (sub)arctic Cyanobacteria and their associated microbiome from non-axenic cultures.</title>
        <authorList>
            <person name="Baurain D."/>
        </authorList>
    </citation>
    <scope>NUCLEOTIDE SEQUENCE [LARGE SCALE GENOMIC DNA]</scope>
    <source>
        <strain evidence="9">ULC027bin1</strain>
    </source>
</reference>
<feature type="transmembrane region" description="Helical" evidence="7">
    <location>
        <begin position="68"/>
        <end position="90"/>
    </location>
</feature>
<comment type="caution">
    <text evidence="9">The sequence shown here is derived from an EMBL/GenBank/DDBJ whole genome shotgun (WGS) entry which is preliminary data.</text>
</comment>
<evidence type="ECO:0000256" key="2">
    <source>
        <dbReference type="ARBA" id="ARBA00022475"/>
    </source>
</evidence>
<evidence type="ECO:0000313" key="9">
    <source>
        <dbReference type="EMBL" id="PZO56331.1"/>
    </source>
</evidence>
<evidence type="ECO:0000256" key="6">
    <source>
        <dbReference type="SAM" id="Coils"/>
    </source>
</evidence>
<feature type="domain" description="MASE1" evidence="8">
    <location>
        <begin position="57"/>
        <end position="311"/>
    </location>
</feature>
<keyword evidence="3 7" id="KW-0812">Transmembrane</keyword>
<keyword evidence="2" id="KW-1003">Cell membrane</keyword>
<evidence type="ECO:0000259" key="8">
    <source>
        <dbReference type="Pfam" id="PF05231"/>
    </source>
</evidence>
<proteinExistence type="predicted"/>
<dbReference type="PANTHER" id="PTHR45530:SF3">
    <property type="entry name" value="TWO-COMPONENT SYSTEM NARL FAMILY SENSOR HISTIDINE KINASE BARA"/>
    <property type="match status" value="1"/>
</dbReference>
<name>A0A2W4ZCC9_9CYAN</name>
<keyword evidence="6" id="KW-0175">Coiled coil</keyword>
<keyword evidence="4 7" id="KW-1133">Transmembrane helix</keyword>
<comment type="subcellular location">
    <subcellularLocation>
        <location evidence="1">Cell membrane</location>
        <topology evidence="1">Multi-pass membrane protein</topology>
    </subcellularLocation>
</comment>
<keyword evidence="5 7" id="KW-0472">Membrane</keyword>
<feature type="transmembrane region" description="Helical" evidence="7">
    <location>
        <begin position="211"/>
        <end position="235"/>
    </location>
</feature>
<dbReference type="InterPro" id="IPR007895">
    <property type="entry name" value="MASE1"/>
</dbReference>
<dbReference type="EMBL" id="QBMP01000074">
    <property type="protein sequence ID" value="PZO56331.1"/>
    <property type="molecule type" value="Genomic_DNA"/>
</dbReference>
<feature type="transmembrane region" description="Helical" evidence="7">
    <location>
        <begin position="140"/>
        <end position="162"/>
    </location>
</feature>
<feature type="transmembrane region" description="Helical" evidence="7">
    <location>
        <begin position="283"/>
        <end position="307"/>
    </location>
</feature>
<evidence type="ECO:0000256" key="3">
    <source>
        <dbReference type="ARBA" id="ARBA00022692"/>
    </source>
</evidence>
<evidence type="ECO:0000256" key="4">
    <source>
        <dbReference type="ARBA" id="ARBA00022989"/>
    </source>
</evidence>
<evidence type="ECO:0000256" key="5">
    <source>
        <dbReference type="ARBA" id="ARBA00023136"/>
    </source>
</evidence>
<feature type="transmembrane region" description="Helical" evidence="7">
    <location>
        <begin position="174"/>
        <end position="199"/>
    </location>
</feature>
<evidence type="ECO:0000313" key="10">
    <source>
        <dbReference type="Proteomes" id="UP000249794"/>
    </source>
</evidence>
<protein>
    <recommendedName>
        <fullName evidence="8">MASE1 domain-containing protein</fullName>
    </recommendedName>
</protein>
<dbReference type="Proteomes" id="UP000249794">
    <property type="component" value="Unassembled WGS sequence"/>
</dbReference>
<dbReference type="Pfam" id="PF05231">
    <property type="entry name" value="MASE1"/>
    <property type="match status" value="1"/>
</dbReference>
<feature type="transmembrane region" description="Helical" evidence="7">
    <location>
        <begin position="33"/>
        <end position="56"/>
    </location>
</feature>
<evidence type="ECO:0000256" key="7">
    <source>
        <dbReference type="SAM" id="Phobius"/>
    </source>
</evidence>
<sequence length="343" mass="38367">MIAKTTITETTQVKMQLALKKQFQQWLFNRTSIISLIVLVPTHLCLAKTSGLFSFADGSSAIWPSSGVFLAALMLFGPKVWLPIFISDWIVCQTLFYHALPTSLLISIIDTAEVIGASLLMLHFVKRSYPFDRIASTLKYLLRLIPMPLVSSGLAVAVLSLLGISEWSDFWPVYRGWLCGVLAGEVVITPFLLSTWYSFKSRRWRLTDIQLIEFLIVLVLLFVIGLVTFAGTAPIEYVLIFPLIWSAIRFGPRESTFLALAMSVFSIYQTLHGHGSFAQSETAAAAVLLQSFIAAMTIATLVLSAAIQENRQANGNLREINEDLEHRVERRTEELTQISHHSQ</sequence>
<gene>
    <name evidence="9" type="ORF">DCF15_08890</name>
</gene>
<dbReference type="GO" id="GO:0005886">
    <property type="term" value="C:plasma membrane"/>
    <property type="evidence" value="ECO:0007669"/>
    <property type="project" value="UniProtKB-SubCell"/>
</dbReference>